<sequence>MPVSRAAAACHQREKQPVCLGRSDGRMRRRTSRQGHRPSLGRRICALIRAAWVAKNLQTGQMAIDDSDQSTPPPLAQLRMAISSLMNLSHRGNLPQSAGDSERIGDDLGGSGEPVWGGGYPARFRWPIIGANGAADRRSTAHRGHGGQLPRLQARVLCPQISPFPASSGATIPVTPTSSPTGANWPNISSSASTIPSPILLLPPNRF</sequence>
<evidence type="ECO:0000313" key="1">
    <source>
        <dbReference type="EMBL" id="KNZ49751.1"/>
    </source>
</evidence>
<proteinExistence type="predicted"/>
<organism evidence="1 2">
    <name type="scientific">Puccinia sorghi</name>
    <dbReference type="NCBI Taxonomy" id="27349"/>
    <lineage>
        <taxon>Eukaryota</taxon>
        <taxon>Fungi</taxon>
        <taxon>Dikarya</taxon>
        <taxon>Basidiomycota</taxon>
        <taxon>Pucciniomycotina</taxon>
        <taxon>Pucciniomycetes</taxon>
        <taxon>Pucciniales</taxon>
        <taxon>Pucciniaceae</taxon>
        <taxon>Puccinia</taxon>
    </lineage>
</organism>
<evidence type="ECO:0000313" key="2">
    <source>
        <dbReference type="Proteomes" id="UP000037035"/>
    </source>
</evidence>
<name>A0A0L6UMK9_9BASI</name>
<protein>
    <submittedName>
        <fullName evidence="1">Uncharacterized protein</fullName>
    </submittedName>
</protein>
<dbReference type="EMBL" id="LAVV01009954">
    <property type="protein sequence ID" value="KNZ49751.1"/>
    <property type="molecule type" value="Genomic_DNA"/>
</dbReference>
<dbReference type="Proteomes" id="UP000037035">
    <property type="component" value="Unassembled WGS sequence"/>
</dbReference>
<gene>
    <name evidence="1" type="ORF">VP01_480g2</name>
</gene>
<dbReference type="VEuPathDB" id="FungiDB:VP01_480g2"/>
<accession>A0A0L6UMK9</accession>
<comment type="caution">
    <text evidence="1">The sequence shown here is derived from an EMBL/GenBank/DDBJ whole genome shotgun (WGS) entry which is preliminary data.</text>
</comment>
<reference evidence="1 2" key="1">
    <citation type="submission" date="2015-08" db="EMBL/GenBank/DDBJ databases">
        <title>Next Generation Sequencing and Analysis of the Genome of Puccinia sorghi L Schw, the Causal Agent of Maize Common Rust.</title>
        <authorList>
            <person name="Rochi L."/>
            <person name="Burguener G."/>
            <person name="Darino M."/>
            <person name="Turjanski A."/>
            <person name="Kreff E."/>
            <person name="Dieguez M.J."/>
            <person name="Sacco F."/>
        </authorList>
    </citation>
    <scope>NUCLEOTIDE SEQUENCE [LARGE SCALE GENOMIC DNA]</scope>
    <source>
        <strain evidence="1 2">RO10H11247</strain>
    </source>
</reference>
<dbReference type="AlphaFoldDB" id="A0A0L6UMK9"/>
<keyword evidence="2" id="KW-1185">Reference proteome</keyword>
<dbReference type="OrthoDB" id="2524554at2759"/>